<proteinExistence type="predicted"/>
<organism evidence="1 2">
    <name type="scientific">Psylliodes chrysocephalus</name>
    <dbReference type="NCBI Taxonomy" id="3402493"/>
    <lineage>
        <taxon>Eukaryota</taxon>
        <taxon>Metazoa</taxon>
        <taxon>Ecdysozoa</taxon>
        <taxon>Arthropoda</taxon>
        <taxon>Hexapoda</taxon>
        <taxon>Insecta</taxon>
        <taxon>Pterygota</taxon>
        <taxon>Neoptera</taxon>
        <taxon>Endopterygota</taxon>
        <taxon>Coleoptera</taxon>
        <taxon>Polyphaga</taxon>
        <taxon>Cucujiformia</taxon>
        <taxon>Chrysomeloidea</taxon>
        <taxon>Chrysomelidae</taxon>
        <taxon>Galerucinae</taxon>
        <taxon>Alticini</taxon>
        <taxon>Psylliodes</taxon>
    </lineage>
</organism>
<dbReference type="AlphaFoldDB" id="A0A9P0GDN4"/>
<sequence>MITTELTKNNKTLPISTAYSKIKIKDRVLPIEPLLIFQRISVFKHSEKDFKQFFTYELAPMPMSIYDEAGLRKNTKSTLYSLFNKHNDFNFSDCILVIDGGMLLHKVSSTTKKSFSYIMYACVTYLRATYGKNVIIVFDDYDKRTTKSSE</sequence>
<protein>
    <submittedName>
        <fullName evidence="1">Uncharacterized protein</fullName>
    </submittedName>
</protein>
<evidence type="ECO:0000313" key="1">
    <source>
        <dbReference type="EMBL" id="CAH1109578.1"/>
    </source>
</evidence>
<keyword evidence="2" id="KW-1185">Reference proteome</keyword>
<accession>A0A9P0GDN4</accession>
<dbReference type="EMBL" id="OV651816">
    <property type="protein sequence ID" value="CAH1109578.1"/>
    <property type="molecule type" value="Genomic_DNA"/>
</dbReference>
<reference evidence="1" key="1">
    <citation type="submission" date="2022-01" db="EMBL/GenBank/DDBJ databases">
        <authorList>
            <person name="King R."/>
        </authorList>
    </citation>
    <scope>NUCLEOTIDE SEQUENCE</scope>
</reference>
<evidence type="ECO:0000313" key="2">
    <source>
        <dbReference type="Proteomes" id="UP001153636"/>
    </source>
</evidence>
<dbReference type="Proteomes" id="UP001153636">
    <property type="component" value="Chromosome 4"/>
</dbReference>
<dbReference type="OrthoDB" id="6743043at2759"/>
<name>A0A9P0GDN4_9CUCU</name>
<gene>
    <name evidence="1" type="ORF">PSYICH_LOCUS10031</name>
</gene>